<keyword evidence="6" id="KW-0175">Coiled coil</keyword>
<feature type="domain" description="DHHA1" evidence="8">
    <location>
        <begin position="373"/>
        <end position="466"/>
    </location>
</feature>
<evidence type="ECO:0000256" key="6">
    <source>
        <dbReference type="SAM" id="Coils"/>
    </source>
</evidence>
<evidence type="ECO:0000313" key="10">
    <source>
        <dbReference type="EMBL" id="MBB3935287.1"/>
    </source>
</evidence>
<dbReference type="InterPro" id="IPR001667">
    <property type="entry name" value="DDH_dom"/>
</dbReference>
<dbReference type="Pfam" id="PF17768">
    <property type="entry name" value="RecJ_OB"/>
    <property type="match status" value="1"/>
</dbReference>
<feature type="domain" description="DDH" evidence="7">
    <location>
        <begin position="96"/>
        <end position="230"/>
    </location>
</feature>
<evidence type="ECO:0000256" key="4">
    <source>
        <dbReference type="ARBA" id="ARBA00022801"/>
    </source>
</evidence>
<evidence type="ECO:0000259" key="9">
    <source>
        <dbReference type="Pfam" id="PF17768"/>
    </source>
</evidence>
<dbReference type="NCBIfam" id="TIGR00644">
    <property type="entry name" value="recJ"/>
    <property type="match status" value="1"/>
</dbReference>
<dbReference type="RefSeq" id="WP_090959487.1">
    <property type="nucleotide sequence ID" value="NZ_FOOA01000002.1"/>
</dbReference>
<keyword evidence="5 10" id="KW-0269">Exonuclease</keyword>
<evidence type="ECO:0000313" key="11">
    <source>
        <dbReference type="Proteomes" id="UP000531216"/>
    </source>
</evidence>
<keyword evidence="11" id="KW-1185">Reference proteome</keyword>
<name>A0A7W6BQY5_9HYPH</name>
<evidence type="ECO:0000256" key="2">
    <source>
        <dbReference type="ARBA" id="ARBA00019841"/>
    </source>
</evidence>
<keyword evidence="4 10" id="KW-0378">Hydrolase</keyword>
<dbReference type="GO" id="GO:0003676">
    <property type="term" value="F:nucleic acid binding"/>
    <property type="evidence" value="ECO:0007669"/>
    <property type="project" value="InterPro"/>
</dbReference>
<evidence type="ECO:0000259" key="7">
    <source>
        <dbReference type="Pfam" id="PF01368"/>
    </source>
</evidence>
<dbReference type="Gene3D" id="3.90.1640.30">
    <property type="match status" value="1"/>
</dbReference>
<feature type="coiled-coil region" evidence="6">
    <location>
        <begin position="332"/>
        <end position="359"/>
    </location>
</feature>
<evidence type="ECO:0000256" key="5">
    <source>
        <dbReference type="ARBA" id="ARBA00022839"/>
    </source>
</evidence>
<keyword evidence="3" id="KW-0540">Nuclease</keyword>
<dbReference type="OrthoDB" id="9809852at2"/>
<dbReference type="InterPro" id="IPR003156">
    <property type="entry name" value="DHHA1_dom"/>
</dbReference>
<dbReference type="InterPro" id="IPR051673">
    <property type="entry name" value="SSDNA_exonuclease_RecJ"/>
</dbReference>
<dbReference type="GO" id="GO:0006310">
    <property type="term" value="P:DNA recombination"/>
    <property type="evidence" value="ECO:0007669"/>
    <property type="project" value="InterPro"/>
</dbReference>
<feature type="domain" description="RecJ OB" evidence="9">
    <location>
        <begin position="482"/>
        <end position="592"/>
    </location>
</feature>
<comment type="caution">
    <text evidence="10">The sequence shown here is derived from an EMBL/GenBank/DDBJ whole genome shotgun (WGS) entry which is preliminary data.</text>
</comment>
<dbReference type="PANTHER" id="PTHR30255">
    <property type="entry name" value="SINGLE-STRANDED-DNA-SPECIFIC EXONUCLEASE RECJ"/>
    <property type="match status" value="1"/>
</dbReference>
<dbReference type="SUPFAM" id="SSF64182">
    <property type="entry name" value="DHH phosphoesterases"/>
    <property type="match status" value="1"/>
</dbReference>
<reference evidence="10 11" key="1">
    <citation type="submission" date="2020-08" db="EMBL/GenBank/DDBJ databases">
        <title>Genomic Encyclopedia of Type Strains, Phase IV (KMG-IV): sequencing the most valuable type-strain genomes for metagenomic binning, comparative biology and taxonomic classification.</title>
        <authorList>
            <person name="Goeker M."/>
        </authorList>
    </citation>
    <scope>NUCLEOTIDE SEQUENCE [LARGE SCALE GENOMIC DNA]</scope>
    <source>
        <strain evidence="10 11">DSM 25024</strain>
    </source>
</reference>
<accession>A0A7W6BQY5</accession>
<dbReference type="InterPro" id="IPR004610">
    <property type="entry name" value="RecJ"/>
</dbReference>
<dbReference type="Proteomes" id="UP000531216">
    <property type="component" value="Unassembled WGS sequence"/>
</dbReference>
<proteinExistence type="inferred from homology"/>
<evidence type="ECO:0000256" key="1">
    <source>
        <dbReference type="ARBA" id="ARBA00005915"/>
    </source>
</evidence>
<dbReference type="GO" id="GO:0008409">
    <property type="term" value="F:5'-3' exonuclease activity"/>
    <property type="evidence" value="ECO:0007669"/>
    <property type="project" value="InterPro"/>
</dbReference>
<dbReference type="InterPro" id="IPR038763">
    <property type="entry name" value="DHH_sf"/>
</dbReference>
<dbReference type="InterPro" id="IPR041122">
    <property type="entry name" value="RecJ_OB"/>
</dbReference>
<dbReference type="Gene3D" id="3.10.310.30">
    <property type="match status" value="1"/>
</dbReference>
<comment type="similarity">
    <text evidence="1">Belongs to the RecJ family.</text>
</comment>
<dbReference type="PANTHER" id="PTHR30255:SF2">
    <property type="entry name" value="SINGLE-STRANDED-DNA-SPECIFIC EXONUCLEASE RECJ"/>
    <property type="match status" value="1"/>
</dbReference>
<dbReference type="AlphaFoldDB" id="A0A7W6BQY5"/>
<protein>
    <recommendedName>
        <fullName evidence="2">Single-stranded-DNA-specific exonuclease RecJ</fullName>
    </recommendedName>
</protein>
<organism evidence="10 11">
    <name type="scientific">Aureimonas phyllosphaerae</name>
    <dbReference type="NCBI Taxonomy" id="1166078"/>
    <lineage>
        <taxon>Bacteria</taxon>
        <taxon>Pseudomonadati</taxon>
        <taxon>Pseudomonadota</taxon>
        <taxon>Alphaproteobacteria</taxon>
        <taxon>Hyphomicrobiales</taxon>
        <taxon>Aurantimonadaceae</taxon>
        <taxon>Aureimonas</taxon>
    </lineage>
</organism>
<evidence type="ECO:0000259" key="8">
    <source>
        <dbReference type="Pfam" id="PF02272"/>
    </source>
</evidence>
<dbReference type="EMBL" id="JACIDO010000002">
    <property type="protein sequence ID" value="MBB3935287.1"/>
    <property type="molecule type" value="Genomic_DNA"/>
</dbReference>
<dbReference type="Pfam" id="PF01368">
    <property type="entry name" value="DHH"/>
    <property type="match status" value="1"/>
</dbReference>
<dbReference type="GO" id="GO:0006281">
    <property type="term" value="P:DNA repair"/>
    <property type="evidence" value="ECO:0007669"/>
    <property type="project" value="InterPro"/>
</dbReference>
<evidence type="ECO:0000256" key="3">
    <source>
        <dbReference type="ARBA" id="ARBA00022722"/>
    </source>
</evidence>
<gene>
    <name evidence="10" type="ORF">GGR05_001415</name>
</gene>
<dbReference type="Pfam" id="PF02272">
    <property type="entry name" value="DHHA1"/>
    <property type="match status" value="1"/>
</dbReference>
<sequence length="598" mass="63091">MPDLKRTFLGVERSVGARRWIHALDPRAEAASARMAQLSGMPDLVARILAARGVAPEAAAEFLTPTIRDLMPDPSTVTAMDTAAARIADAVERRENVAVFGDYDVDGAASAALVQRYFAHFGLRCDIRIPDRITEGYGPNAKALRDLADAGATLIITVDCGSTNLDALSAAAGDGTDVVVLDHHQVGVDLPPAVAIVNPNRQDDLSGQGHLCAAGVVFLTLVAVSRELRRRGKSTTQLPDLLGDLDLVALATVCDVVPLIGFNRALVVRGLEVLRARRNPGLRALAEVARLQGPVEAFHLGFLLGPRINAGGRIGDAALGSRLLTLRDEVEARDIAAELELLNAERQAMEREMLAEAEQEIHAEIGTGDGPPILVVGRPTWHPGIVGLIAARLKERFGRPAFAISFDANGRGTGSGRSIAGFDIGRFVRDAVEDGTLVRGGGHAMAAGLTIERSRLADFRLRAETYARTTVDALRAEDTLAVDGALAARGLTLDMVRTIERAGPFGSGHAAPILAMPRHRLVSSAAVGSGGHIRATLRGADGATTSAIAFRAAGTPLGDALMGRRGEDVHVAGNVSIDRYQGSEKVTFRIIDLALPAI</sequence>